<dbReference type="AlphaFoldDB" id="A0A4R0J847"/>
<dbReference type="PRINTS" id="PR00080">
    <property type="entry name" value="SDRFAMILY"/>
</dbReference>
<evidence type="ECO:0000313" key="2">
    <source>
        <dbReference type="EMBL" id="TCC18870.1"/>
    </source>
</evidence>
<evidence type="ECO:0000313" key="4">
    <source>
        <dbReference type="Proteomes" id="UP000292385"/>
    </source>
</evidence>
<protein>
    <submittedName>
        <fullName evidence="3">SDR family oxidoreductase</fullName>
    </submittedName>
</protein>
<evidence type="ECO:0000313" key="5">
    <source>
        <dbReference type="Proteomes" id="UP000294225"/>
    </source>
</evidence>
<dbReference type="PANTHER" id="PTHR43975:SF2">
    <property type="entry name" value="EG:BACR7A4.14 PROTEIN-RELATED"/>
    <property type="match status" value="1"/>
</dbReference>
<proteinExistence type="inferred from homology"/>
<name>A0A4R0J847_9ACTN</name>
<dbReference type="Proteomes" id="UP000292385">
    <property type="component" value="Unassembled WGS sequence"/>
</dbReference>
<dbReference type="Gene3D" id="3.40.50.720">
    <property type="entry name" value="NAD(P)-binding Rossmann-like Domain"/>
    <property type="match status" value="1"/>
</dbReference>
<dbReference type="EMBL" id="SJJY01000009">
    <property type="protein sequence ID" value="TCC18870.1"/>
    <property type="molecule type" value="Genomic_DNA"/>
</dbReference>
<dbReference type="Proteomes" id="UP000294225">
    <property type="component" value="Unassembled WGS sequence"/>
</dbReference>
<dbReference type="EMBL" id="SJKC01000001">
    <property type="protein sequence ID" value="TCC40458.1"/>
    <property type="molecule type" value="Genomic_DNA"/>
</dbReference>
<dbReference type="PANTHER" id="PTHR43975">
    <property type="entry name" value="ZGC:101858"/>
    <property type="match status" value="1"/>
</dbReference>
<reference evidence="4 5" key="1">
    <citation type="submission" date="2019-02" db="EMBL/GenBank/DDBJ databases">
        <title>Kribbella capetownensis sp. nov. and Kribbella speibonae sp. nov., isolated from soil.</title>
        <authorList>
            <person name="Curtis S.M."/>
            <person name="Norton I."/>
            <person name="Everest G.J."/>
            <person name="Meyers P.R."/>
        </authorList>
    </citation>
    <scope>NUCLEOTIDE SEQUENCE [LARGE SCALE GENOMIC DNA]</scope>
    <source>
        <strain evidence="2 4">SK5</strain>
        <strain evidence="3 5">YM55</strain>
    </source>
</reference>
<evidence type="ECO:0000256" key="1">
    <source>
        <dbReference type="RuleBase" id="RU000363"/>
    </source>
</evidence>
<dbReference type="CDD" id="cd05233">
    <property type="entry name" value="SDR_c"/>
    <property type="match status" value="1"/>
</dbReference>
<keyword evidence="4" id="KW-1185">Reference proteome</keyword>
<dbReference type="SUPFAM" id="SSF51735">
    <property type="entry name" value="NAD(P)-binding Rossmann-fold domains"/>
    <property type="match status" value="1"/>
</dbReference>
<dbReference type="PRINTS" id="PR00081">
    <property type="entry name" value="GDHRDH"/>
</dbReference>
<gene>
    <name evidence="2" type="ORF">E0H58_33980</name>
    <name evidence="3" type="ORF">E0H92_01750</name>
</gene>
<organism evidence="3 5">
    <name type="scientific">Kribbella speibonae</name>
    <dbReference type="NCBI Taxonomy" id="1572660"/>
    <lineage>
        <taxon>Bacteria</taxon>
        <taxon>Bacillati</taxon>
        <taxon>Actinomycetota</taxon>
        <taxon>Actinomycetes</taxon>
        <taxon>Propionibacteriales</taxon>
        <taxon>Kribbellaceae</taxon>
        <taxon>Kribbella</taxon>
    </lineage>
</organism>
<comment type="similarity">
    <text evidence="1">Belongs to the short-chain dehydrogenases/reductases (SDR) family.</text>
</comment>
<evidence type="ECO:0000313" key="3">
    <source>
        <dbReference type="EMBL" id="TCC40458.1"/>
    </source>
</evidence>
<dbReference type="Pfam" id="PF00106">
    <property type="entry name" value="adh_short"/>
    <property type="match status" value="1"/>
</dbReference>
<dbReference type="InterPro" id="IPR002347">
    <property type="entry name" value="SDR_fam"/>
</dbReference>
<accession>A0A4R0J847</accession>
<sequence>MTPEPSDRPVALITGASAGLGLALAHGLADRGWALVIDARGAEALKDTADALADRTDVVPLAGDVTDPDHRADLVEAITELGRLDLLINNASYLGQSPLQALATADLDELRRVYEVDVLAPIALTQALLPALTTASGVLINISSDAAVEAYETWGGYGSAKAALDHATRILAAEHPALAVYAVDPGDLRTAMHQAAFPGEDISDRPEPATVVPAFLQLLDSRPESGRYRASEFAPAVAS</sequence>
<comment type="caution">
    <text evidence="3">The sequence shown here is derived from an EMBL/GenBank/DDBJ whole genome shotgun (WGS) entry which is preliminary data.</text>
</comment>
<dbReference type="RefSeq" id="WP_131466995.1">
    <property type="nucleotide sequence ID" value="NZ_SJJY01000009.1"/>
</dbReference>
<dbReference type="InterPro" id="IPR036291">
    <property type="entry name" value="NAD(P)-bd_dom_sf"/>
</dbReference>